<evidence type="ECO:0000256" key="2">
    <source>
        <dbReference type="ARBA" id="ARBA00010792"/>
    </source>
</evidence>
<accession>A0A140L831</accession>
<feature type="transmembrane region" description="Helical" evidence="7">
    <location>
        <begin position="138"/>
        <end position="164"/>
    </location>
</feature>
<keyword evidence="4 7" id="KW-0812">Transmembrane</keyword>
<dbReference type="STRING" id="520764.AN618_14800"/>
<dbReference type="EMBL" id="LOED01000017">
    <property type="protein sequence ID" value="KXG76706.1"/>
    <property type="molecule type" value="Genomic_DNA"/>
</dbReference>
<sequence length="200" mass="22721">MKEFVINTINNYGYVGIFLLITIENIFPPIPSEVILLFGGFMTIYTKLSVWGVIVSATLGAVAGAFFLYMIGRKLTMSRLESFFNKGFFKVFRFKKEDLRKALQWFNRHGSKAVLICRLIPLMRSIISIPAGMAKMKITIFLCFTVIGTFIWNTVLVFLGRLAGNAWGKIVLYLDYYSLTTGALIFLILGFVLLKKKLKI</sequence>
<keyword evidence="5 7" id="KW-1133">Transmembrane helix</keyword>
<dbReference type="PATRIC" id="fig|520764.3.peg.1596"/>
<dbReference type="PANTHER" id="PTHR42709">
    <property type="entry name" value="ALKALINE PHOSPHATASE LIKE PROTEIN"/>
    <property type="match status" value="1"/>
</dbReference>
<evidence type="ECO:0000256" key="7">
    <source>
        <dbReference type="SAM" id="Phobius"/>
    </source>
</evidence>
<name>A0A140L831_9FIRM</name>
<evidence type="ECO:0000256" key="5">
    <source>
        <dbReference type="ARBA" id="ARBA00022989"/>
    </source>
</evidence>
<evidence type="ECO:0000256" key="1">
    <source>
        <dbReference type="ARBA" id="ARBA00004651"/>
    </source>
</evidence>
<keyword evidence="6 7" id="KW-0472">Membrane</keyword>
<proteinExistence type="inferred from homology"/>
<keyword evidence="3" id="KW-1003">Cell membrane</keyword>
<dbReference type="Proteomes" id="UP000070427">
    <property type="component" value="Unassembled WGS sequence"/>
</dbReference>
<gene>
    <name evidence="9" type="ORF">AN618_14800</name>
</gene>
<evidence type="ECO:0000256" key="3">
    <source>
        <dbReference type="ARBA" id="ARBA00022475"/>
    </source>
</evidence>
<evidence type="ECO:0000313" key="10">
    <source>
        <dbReference type="Proteomes" id="UP000070427"/>
    </source>
</evidence>
<keyword evidence="10" id="KW-1185">Reference proteome</keyword>
<dbReference type="InterPro" id="IPR032816">
    <property type="entry name" value="VTT_dom"/>
</dbReference>
<comment type="similarity">
    <text evidence="2">Belongs to the DedA family.</text>
</comment>
<feature type="transmembrane region" description="Helical" evidence="7">
    <location>
        <begin position="176"/>
        <end position="194"/>
    </location>
</feature>
<dbReference type="OrthoDB" id="9813426at2"/>
<feature type="transmembrane region" description="Helical" evidence="7">
    <location>
        <begin position="12"/>
        <end position="30"/>
    </location>
</feature>
<dbReference type="GO" id="GO:0005886">
    <property type="term" value="C:plasma membrane"/>
    <property type="evidence" value="ECO:0007669"/>
    <property type="project" value="UniProtKB-SubCell"/>
</dbReference>
<dbReference type="InterPro" id="IPR051311">
    <property type="entry name" value="DedA_domain"/>
</dbReference>
<protein>
    <submittedName>
        <fullName evidence="9">Putative membrane protein</fullName>
    </submittedName>
</protein>
<dbReference type="RefSeq" id="WP_066353557.1">
    <property type="nucleotide sequence ID" value="NZ_LOED01000017.1"/>
</dbReference>
<dbReference type="InParanoid" id="A0A140L831"/>
<dbReference type="PANTHER" id="PTHR42709:SF6">
    <property type="entry name" value="UNDECAPRENYL PHOSPHATE TRANSPORTER A"/>
    <property type="match status" value="1"/>
</dbReference>
<reference evidence="9 10" key="1">
    <citation type="submission" date="2015-12" db="EMBL/GenBank/DDBJ databases">
        <title>Draft genome sequnece of Fervidicola ferrireducens strain Y170.</title>
        <authorList>
            <person name="Patel B.K."/>
        </authorList>
    </citation>
    <scope>NUCLEOTIDE SEQUENCE [LARGE SCALE GENOMIC DNA]</scope>
    <source>
        <strain evidence="9 10">Y170</strain>
    </source>
</reference>
<evidence type="ECO:0000259" key="8">
    <source>
        <dbReference type="Pfam" id="PF09335"/>
    </source>
</evidence>
<organism evidence="9 10">
    <name type="scientific">Fervidicola ferrireducens</name>
    <dbReference type="NCBI Taxonomy" id="520764"/>
    <lineage>
        <taxon>Bacteria</taxon>
        <taxon>Bacillati</taxon>
        <taxon>Bacillota</taxon>
        <taxon>Clostridia</taxon>
        <taxon>Thermosediminibacterales</taxon>
        <taxon>Thermosediminibacteraceae</taxon>
        <taxon>Fervidicola</taxon>
    </lineage>
</organism>
<dbReference type="AlphaFoldDB" id="A0A140L831"/>
<comment type="subcellular location">
    <subcellularLocation>
        <location evidence="1">Cell membrane</location>
        <topology evidence="1">Multi-pass membrane protein</topology>
    </subcellularLocation>
</comment>
<feature type="domain" description="VTT" evidence="8">
    <location>
        <begin position="30"/>
        <end position="161"/>
    </location>
</feature>
<dbReference type="Pfam" id="PF09335">
    <property type="entry name" value="VTT_dom"/>
    <property type="match status" value="1"/>
</dbReference>
<evidence type="ECO:0000256" key="6">
    <source>
        <dbReference type="ARBA" id="ARBA00023136"/>
    </source>
</evidence>
<comment type="caution">
    <text evidence="9">The sequence shown here is derived from an EMBL/GenBank/DDBJ whole genome shotgun (WGS) entry which is preliminary data.</text>
</comment>
<evidence type="ECO:0000256" key="4">
    <source>
        <dbReference type="ARBA" id="ARBA00022692"/>
    </source>
</evidence>
<dbReference type="FunCoup" id="A0A140L831">
    <property type="interactions" value="246"/>
</dbReference>
<evidence type="ECO:0000313" key="9">
    <source>
        <dbReference type="EMBL" id="KXG76706.1"/>
    </source>
</evidence>
<feature type="transmembrane region" description="Helical" evidence="7">
    <location>
        <begin position="50"/>
        <end position="71"/>
    </location>
</feature>